<keyword evidence="3" id="KW-1185">Reference proteome</keyword>
<evidence type="ECO:0000313" key="3">
    <source>
        <dbReference type="Proteomes" id="UP000266841"/>
    </source>
</evidence>
<dbReference type="AlphaFoldDB" id="K0RI36"/>
<proteinExistence type="predicted"/>
<gene>
    <name evidence="2" type="ORF">THAOC_27764</name>
</gene>
<name>K0RI36_THAOC</name>
<comment type="caution">
    <text evidence="2">The sequence shown here is derived from an EMBL/GenBank/DDBJ whole genome shotgun (WGS) entry which is preliminary data.</text>
</comment>
<evidence type="ECO:0000256" key="1">
    <source>
        <dbReference type="SAM" id="MobiDB-lite"/>
    </source>
</evidence>
<reference evidence="2 3" key="1">
    <citation type="journal article" date="2012" name="Genome Biol.">
        <title>Genome and low-iron response of an oceanic diatom adapted to chronic iron limitation.</title>
        <authorList>
            <person name="Lommer M."/>
            <person name="Specht M."/>
            <person name="Roy A.S."/>
            <person name="Kraemer L."/>
            <person name="Andreson R."/>
            <person name="Gutowska M.A."/>
            <person name="Wolf J."/>
            <person name="Bergner S.V."/>
            <person name="Schilhabel M.B."/>
            <person name="Klostermeier U.C."/>
            <person name="Beiko R.G."/>
            <person name="Rosenstiel P."/>
            <person name="Hippler M."/>
            <person name="Laroche J."/>
        </authorList>
    </citation>
    <scope>NUCLEOTIDE SEQUENCE [LARGE SCALE GENOMIC DNA]</scope>
    <source>
        <strain evidence="2 3">CCMP1005</strain>
    </source>
</reference>
<dbReference type="Proteomes" id="UP000266841">
    <property type="component" value="Unassembled WGS sequence"/>
</dbReference>
<accession>K0RI36</accession>
<sequence>MRLELRLRLDHHIYQCPELKIFFNFDRRVSSSCTLDSETMRFFIASVSPVVNRSPSAFDSSRPTRILPLPFEGKATKPCATNKVHKQTSTMSLNGISPPLDRTDAEYDPPGQRPEGQGEGPERCCLPFLVGRMPLCVDNVFLHSFTIAVDHEIVGIEMGVNCVFEDRRSSSDVGFAVGRRHVNEEPRDCG</sequence>
<dbReference type="EMBL" id="AGNL01038985">
    <property type="protein sequence ID" value="EJK52910.1"/>
    <property type="molecule type" value="Genomic_DNA"/>
</dbReference>
<feature type="region of interest" description="Disordered" evidence="1">
    <location>
        <begin position="82"/>
        <end position="120"/>
    </location>
</feature>
<organism evidence="2 3">
    <name type="scientific">Thalassiosira oceanica</name>
    <name type="common">Marine diatom</name>
    <dbReference type="NCBI Taxonomy" id="159749"/>
    <lineage>
        <taxon>Eukaryota</taxon>
        <taxon>Sar</taxon>
        <taxon>Stramenopiles</taxon>
        <taxon>Ochrophyta</taxon>
        <taxon>Bacillariophyta</taxon>
        <taxon>Coscinodiscophyceae</taxon>
        <taxon>Thalassiosirophycidae</taxon>
        <taxon>Thalassiosirales</taxon>
        <taxon>Thalassiosiraceae</taxon>
        <taxon>Thalassiosira</taxon>
    </lineage>
</organism>
<evidence type="ECO:0000313" key="2">
    <source>
        <dbReference type="EMBL" id="EJK52910.1"/>
    </source>
</evidence>
<protein>
    <submittedName>
        <fullName evidence="2">Uncharacterized protein</fullName>
    </submittedName>
</protein>